<dbReference type="EMBL" id="JBHFFA010000004">
    <property type="protein sequence ID" value="KAL2632156.1"/>
    <property type="molecule type" value="Genomic_DNA"/>
</dbReference>
<reference evidence="2 3" key="1">
    <citation type="submission" date="2024-09" db="EMBL/GenBank/DDBJ databases">
        <title>Chromosome-scale assembly of Riccia fluitans.</title>
        <authorList>
            <person name="Paukszto L."/>
            <person name="Sawicki J."/>
            <person name="Karawczyk K."/>
            <person name="Piernik-Szablinska J."/>
            <person name="Szczecinska M."/>
            <person name="Mazdziarz M."/>
        </authorList>
    </citation>
    <scope>NUCLEOTIDE SEQUENCE [LARGE SCALE GENOMIC DNA]</scope>
    <source>
        <strain evidence="2">Rf_01</strain>
        <tissue evidence="2">Aerial parts of the thallus</tissue>
    </source>
</reference>
<feature type="compositionally biased region" description="Basic and acidic residues" evidence="1">
    <location>
        <begin position="82"/>
        <end position="91"/>
    </location>
</feature>
<comment type="caution">
    <text evidence="2">The sequence shown here is derived from an EMBL/GenBank/DDBJ whole genome shotgun (WGS) entry which is preliminary data.</text>
</comment>
<feature type="region of interest" description="Disordered" evidence="1">
    <location>
        <begin position="58"/>
        <end position="91"/>
    </location>
</feature>
<dbReference type="AlphaFoldDB" id="A0ABD1YN02"/>
<sequence>MEILFRAKDLKGIVDGSKTLVAAADEAEWTKQNTIAHEQTLEKLQTRLLKEELILRSRQESDEVYSQALFSRKSKPGGHGNGQREDRKAGIREMKRTTNCYIAGNKDIGHCGGDQRDAWFLDGGASEHMMN</sequence>
<evidence type="ECO:0000313" key="3">
    <source>
        <dbReference type="Proteomes" id="UP001605036"/>
    </source>
</evidence>
<dbReference type="Proteomes" id="UP001605036">
    <property type="component" value="Unassembled WGS sequence"/>
</dbReference>
<keyword evidence="3" id="KW-1185">Reference proteome</keyword>
<evidence type="ECO:0000313" key="2">
    <source>
        <dbReference type="EMBL" id="KAL2632156.1"/>
    </source>
</evidence>
<protein>
    <submittedName>
        <fullName evidence="2">Uncharacterized protein</fullName>
    </submittedName>
</protein>
<accession>A0ABD1YN02</accession>
<organism evidence="2 3">
    <name type="scientific">Riccia fluitans</name>
    <dbReference type="NCBI Taxonomy" id="41844"/>
    <lineage>
        <taxon>Eukaryota</taxon>
        <taxon>Viridiplantae</taxon>
        <taxon>Streptophyta</taxon>
        <taxon>Embryophyta</taxon>
        <taxon>Marchantiophyta</taxon>
        <taxon>Marchantiopsida</taxon>
        <taxon>Marchantiidae</taxon>
        <taxon>Marchantiales</taxon>
        <taxon>Ricciaceae</taxon>
        <taxon>Riccia</taxon>
    </lineage>
</organism>
<gene>
    <name evidence="2" type="ORF">R1flu_016842</name>
</gene>
<evidence type="ECO:0000256" key="1">
    <source>
        <dbReference type="SAM" id="MobiDB-lite"/>
    </source>
</evidence>
<name>A0ABD1YN02_9MARC</name>
<proteinExistence type="predicted"/>